<dbReference type="EMBL" id="LSYV01000068">
    <property type="protein sequence ID" value="KXZ44436.1"/>
    <property type="molecule type" value="Genomic_DNA"/>
</dbReference>
<gene>
    <name evidence="1" type="ORF">GPECTOR_67g276</name>
</gene>
<dbReference type="AlphaFoldDB" id="A0A150G3I2"/>
<comment type="caution">
    <text evidence="1">The sequence shown here is derived from an EMBL/GenBank/DDBJ whole genome shotgun (WGS) entry which is preliminary data.</text>
</comment>
<protein>
    <submittedName>
        <fullName evidence="1">Uncharacterized protein</fullName>
    </submittedName>
</protein>
<organism evidence="1 2">
    <name type="scientific">Gonium pectorale</name>
    <name type="common">Green alga</name>
    <dbReference type="NCBI Taxonomy" id="33097"/>
    <lineage>
        <taxon>Eukaryota</taxon>
        <taxon>Viridiplantae</taxon>
        <taxon>Chlorophyta</taxon>
        <taxon>core chlorophytes</taxon>
        <taxon>Chlorophyceae</taxon>
        <taxon>CS clade</taxon>
        <taxon>Chlamydomonadales</taxon>
        <taxon>Volvocaceae</taxon>
        <taxon>Gonium</taxon>
    </lineage>
</organism>
<name>A0A150G3I2_GONPE</name>
<dbReference type="Proteomes" id="UP000075714">
    <property type="component" value="Unassembled WGS sequence"/>
</dbReference>
<reference evidence="2" key="1">
    <citation type="journal article" date="2016" name="Nat. Commun.">
        <title>The Gonium pectorale genome demonstrates co-option of cell cycle regulation during the evolution of multicellularity.</title>
        <authorList>
            <person name="Hanschen E.R."/>
            <person name="Marriage T.N."/>
            <person name="Ferris P.J."/>
            <person name="Hamaji T."/>
            <person name="Toyoda A."/>
            <person name="Fujiyama A."/>
            <person name="Neme R."/>
            <person name="Noguchi H."/>
            <person name="Minakuchi Y."/>
            <person name="Suzuki M."/>
            <person name="Kawai-Toyooka H."/>
            <person name="Smith D.R."/>
            <person name="Sparks H."/>
            <person name="Anderson J."/>
            <person name="Bakaric R."/>
            <person name="Luria V."/>
            <person name="Karger A."/>
            <person name="Kirschner M.W."/>
            <person name="Durand P.M."/>
            <person name="Michod R.E."/>
            <person name="Nozaki H."/>
            <person name="Olson B.J."/>
        </authorList>
    </citation>
    <scope>NUCLEOTIDE SEQUENCE [LARGE SCALE GENOMIC DNA]</scope>
    <source>
        <strain evidence="2">NIES-2863</strain>
    </source>
</reference>
<keyword evidence="2" id="KW-1185">Reference proteome</keyword>
<sequence>MPKRTSAEALLDYEEPDLRIVVADREEPLLAHRSVLRLFCRCVRDLPGGADGGTTAWDLRQLVLEGESAPVGGDVVQCYLDLVYRRVDVERRFEAPASLGEARPLVMFADAVGSSAAVCEQLEQSLLDASGLCLVVRCDEDSGVGLRLRGRLYVLSMEHGLQEWTVPRDGGVKILLQANGARLASRHAAIQAAVSSAIEEWLYLAGRTHMMRLMRLLLDFTKLQMIAADLGVLSAEGVQGVCSPRVLQCMPRELLLEAFVRDILTDLPSRLTLQCQEASARLATPADASFLPLAAGAGVATSVKLEPYNNGDSVVRMPGASGGFARLQLRHGGYGPQTRAAVIKAVLYQAQQSS</sequence>
<evidence type="ECO:0000313" key="2">
    <source>
        <dbReference type="Proteomes" id="UP000075714"/>
    </source>
</evidence>
<accession>A0A150G3I2</accession>
<evidence type="ECO:0000313" key="1">
    <source>
        <dbReference type="EMBL" id="KXZ44436.1"/>
    </source>
</evidence>
<proteinExistence type="predicted"/>